<feature type="transmembrane region" description="Helical" evidence="1">
    <location>
        <begin position="118"/>
        <end position="140"/>
    </location>
</feature>
<reference evidence="4" key="2">
    <citation type="submission" date="2014-06" db="EMBL/GenBank/DDBJ databases">
        <authorList>
            <person name="Aslett M."/>
            <person name="De Silva N."/>
        </authorList>
    </citation>
    <scope>NUCLEOTIDE SEQUENCE [LARGE SCALE GENOMIC DNA]</scope>
    <source>
        <strain evidence="4">Bond</strain>
    </source>
</reference>
<sequence>MSALLRELCPVNVLRPTFPSSVTSSSVSALVAVYNDAVSRESGALERALREVYSLDSVSLPSVIDFEGMSSYHSSVLRGRRLSVLSWIALNWKGCVLRTDVGLYGALQKSLHGVDGDALSTLTAAMFFVLLSLSGIISGFRLFGNSLVQWLWCIATLLLYNTSFVFSHSGIVVLWTAVFHLVGLLVLHGAVRPKSESRGGAVDGSASYLRAHVCVRGLFMVATIIGTVATLPSLTPLSNTGIRQPAL</sequence>
<dbReference type="Proteomes" id="UP000033188">
    <property type="component" value="Chromosome 2"/>
</dbReference>
<accession>A0A061D4R6</accession>
<evidence type="ECO:0000313" key="2">
    <source>
        <dbReference type="EMBL" id="CDR95563.1"/>
    </source>
</evidence>
<organism evidence="2 4">
    <name type="scientific">Babesia bigemina</name>
    <dbReference type="NCBI Taxonomy" id="5866"/>
    <lineage>
        <taxon>Eukaryota</taxon>
        <taxon>Sar</taxon>
        <taxon>Alveolata</taxon>
        <taxon>Apicomplexa</taxon>
        <taxon>Aconoidasida</taxon>
        <taxon>Piroplasmida</taxon>
        <taxon>Babesiidae</taxon>
        <taxon>Babesia</taxon>
    </lineage>
</organism>
<dbReference type="RefSeq" id="XP_012767749.1">
    <property type="nucleotide sequence ID" value="XM_012912295.1"/>
</dbReference>
<gene>
    <name evidence="2" type="ORF">BBBOND_0207210</name>
    <name evidence="3" type="ORF">BBBOND_0207260</name>
</gene>
<keyword evidence="4" id="KW-1185">Reference proteome</keyword>
<name>A0A061D4R6_BABBI</name>
<keyword evidence="1" id="KW-0812">Transmembrane</keyword>
<feature type="transmembrane region" description="Helical" evidence="1">
    <location>
        <begin position="213"/>
        <end position="231"/>
    </location>
</feature>
<feature type="transmembrane region" description="Helical" evidence="1">
    <location>
        <begin position="172"/>
        <end position="192"/>
    </location>
</feature>
<dbReference type="GeneID" id="24564104"/>
<dbReference type="OrthoDB" id="361585at2759"/>
<proteinExistence type="predicted"/>
<evidence type="ECO:0000313" key="3">
    <source>
        <dbReference type="EMBL" id="CDR95569.1"/>
    </source>
</evidence>
<dbReference type="EMBL" id="LK391708">
    <property type="protein sequence ID" value="CDR95569.1"/>
    <property type="molecule type" value="Genomic_DNA"/>
</dbReference>
<dbReference type="OMA" id="WCIATLL"/>
<reference evidence="2" key="3">
    <citation type="submission" date="2014-06" db="EMBL/GenBank/DDBJ databases">
        <authorList>
            <person name="Aslett M."/>
            <person name="De Silva Nishadi"/>
        </authorList>
    </citation>
    <scope>NUCLEOTIDE SEQUENCE [LARGE SCALE GENOMIC DNA]</scope>
    <source>
        <strain evidence="2">Bond</strain>
    </source>
</reference>
<dbReference type="KEGG" id="bbig:BBBOND_0207210"/>
<dbReference type="KEGG" id="bbig:BBBOND_0207260"/>
<dbReference type="VEuPathDB" id="PiroplasmaDB:BBBOND_0207260"/>
<evidence type="ECO:0000256" key="1">
    <source>
        <dbReference type="SAM" id="Phobius"/>
    </source>
</evidence>
<keyword evidence="1" id="KW-1133">Transmembrane helix</keyword>
<dbReference type="AlphaFoldDB" id="A0A061D4R6"/>
<feature type="transmembrane region" description="Helical" evidence="1">
    <location>
        <begin position="147"/>
        <end position="166"/>
    </location>
</feature>
<protein>
    <submittedName>
        <fullName evidence="2">Uncharacterized protein</fullName>
    </submittedName>
</protein>
<keyword evidence="1" id="KW-0472">Membrane</keyword>
<dbReference type="EMBL" id="LK391708">
    <property type="protein sequence ID" value="CDR95563.1"/>
    <property type="molecule type" value="Genomic_DNA"/>
</dbReference>
<dbReference type="VEuPathDB" id="PiroplasmaDB:BBBOND_0207210"/>
<dbReference type="GeneID" id="24564110"/>
<dbReference type="RefSeq" id="XP_012767755.1">
    <property type="nucleotide sequence ID" value="XM_012912301.1"/>
</dbReference>
<reference evidence="2" key="1">
    <citation type="journal article" date="2014" name="Nucleic Acids Res.">
        <title>The evolutionary dynamics of variant antigen genes in Babesia reveal a history of genomic innovation underlying host-parasite interaction.</title>
        <authorList>
            <person name="Jackson A.P."/>
            <person name="Otto T.D."/>
            <person name="Darby A."/>
            <person name="Ramaprasad A."/>
            <person name="Xia D."/>
            <person name="Echaide I.E."/>
            <person name="Farber M."/>
            <person name="Gahlot S."/>
            <person name="Gamble J."/>
            <person name="Gupta D."/>
            <person name="Gupta Y."/>
            <person name="Jackson L."/>
            <person name="Malandrin L."/>
            <person name="Malas T.B."/>
            <person name="Moussa E."/>
            <person name="Nair M."/>
            <person name="Reid A.J."/>
            <person name="Sanders M."/>
            <person name="Sharma J."/>
            <person name="Tracey A."/>
            <person name="Quail M.A."/>
            <person name="Weir W."/>
            <person name="Wastling J.M."/>
            <person name="Hall N."/>
            <person name="Willadsen P."/>
            <person name="Lingelbach K."/>
            <person name="Shiels B."/>
            <person name="Tait A."/>
            <person name="Berriman M."/>
            <person name="Allred D.R."/>
            <person name="Pain A."/>
        </authorList>
    </citation>
    <scope>NUCLEOTIDE SEQUENCE</scope>
    <source>
        <strain evidence="2">Bond</strain>
    </source>
</reference>
<evidence type="ECO:0000313" key="4">
    <source>
        <dbReference type="Proteomes" id="UP000033188"/>
    </source>
</evidence>